<dbReference type="PANTHER" id="PTHR36115">
    <property type="entry name" value="PROLINE-RICH ANTIGEN HOMOLOG-RELATED"/>
    <property type="match status" value="1"/>
</dbReference>
<feature type="transmembrane region" description="Helical" evidence="6">
    <location>
        <begin position="106"/>
        <end position="124"/>
    </location>
</feature>
<protein>
    <submittedName>
        <fullName evidence="8">RDD family protein</fullName>
    </submittedName>
</protein>
<evidence type="ECO:0000256" key="3">
    <source>
        <dbReference type="ARBA" id="ARBA00022692"/>
    </source>
</evidence>
<evidence type="ECO:0000256" key="5">
    <source>
        <dbReference type="ARBA" id="ARBA00023136"/>
    </source>
</evidence>
<keyword evidence="4 6" id="KW-1133">Transmembrane helix</keyword>
<evidence type="ECO:0000256" key="2">
    <source>
        <dbReference type="ARBA" id="ARBA00022475"/>
    </source>
</evidence>
<evidence type="ECO:0000313" key="9">
    <source>
        <dbReference type="Proteomes" id="UP000618943"/>
    </source>
</evidence>
<dbReference type="EMBL" id="JAEOAH010000015">
    <property type="protein sequence ID" value="MBK3495461.1"/>
    <property type="molecule type" value="Genomic_DNA"/>
</dbReference>
<evidence type="ECO:0000313" key="8">
    <source>
        <dbReference type="EMBL" id="MBK3495461.1"/>
    </source>
</evidence>
<dbReference type="InterPro" id="IPR051791">
    <property type="entry name" value="Pra-immunoreactive"/>
</dbReference>
<dbReference type="InterPro" id="IPR010432">
    <property type="entry name" value="RDD"/>
</dbReference>
<keyword evidence="5 6" id="KW-0472">Membrane</keyword>
<keyword evidence="3 6" id="KW-0812">Transmembrane</keyword>
<dbReference type="Pfam" id="PF06271">
    <property type="entry name" value="RDD"/>
    <property type="match status" value="1"/>
</dbReference>
<evidence type="ECO:0000256" key="4">
    <source>
        <dbReference type="ARBA" id="ARBA00022989"/>
    </source>
</evidence>
<keyword evidence="2" id="KW-1003">Cell membrane</keyword>
<evidence type="ECO:0000256" key="6">
    <source>
        <dbReference type="SAM" id="Phobius"/>
    </source>
</evidence>
<feature type="transmembrane region" description="Helical" evidence="6">
    <location>
        <begin position="7"/>
        <end position="34"/>
    </location>
</feature>
<feature type="domain" description="RDD" evidence="7">
    <location>
        <begin position="3"/>
        <end position="137"/>
    </location>
</feature>
<comment type="caution">
    <text evidence="8">The sequence shown here is derived from an EMBL/GenBank/DDBJ whole genome shotgun (WGS) entry which is preliminary data.</text>
</comment>
<comment type="subcellular location">
    <subcellularLocation>
        <location evidence="1">Cell membrane</location>
        <topology evidence="1">Multi-pass membrane protein</topology>
    </subcellularLocation>
</comment>
<reference evidence="8 9" key="1">
    <citation type="submission" date="2020-12" db="EMBL/GenBank/DDBJ databases">
        <title>YIM B01967 draft genome.</title>
        <authorList>
            <person name="Yan X."/>
        </authorList>
    </citation>
    <scope>NUCLEOTIDE SEQUENCE [LARGE SCALE GENOMIC DNA]</scope>
    <source>
        <strain evidence="8 9">YIM B01967</strain>
    </source>
</reference>
<feature type="transmembrane region" description="Helical" evidence="6">
    <location>
        <begin position="54"/>
        <end position="72"/>
    </location>
</feature>
<dbReference type="Proteomes" id="UP000618943">
    <property type="component" value="Unassembled WGS sequence"/>
</dbReference>
<proteinExistence type="predicted"/>
<accession>A0ABS1H7T3</accession>
<evidence type="ECO:0000259" key="7">
    <source>
        <dbReference type="Pfam" id="PF06271"/>
    </source>
</evidence>
<sequence>MSYGGFWVRVFATMIDTAIVMVVTALIGIVLRVPKGVVPEMLFGDQLYLSTQPLYSWILIVAGLLYFIGLPATHWRGTIGKKILGLEIVDTNGDTISILRSLARNIARIFSSLLLCLGYIMVAFHPQKRGLHDLIANTYVVDAAKTNNS</sequence>
<dbReference type="PANTHER" id="PTHR36115:SF9">
    <property type="entry name" value="LMO1584 PROTEIN"/>
    <property type="match status" value="1"/>
</dbReference>
<gene>
    <name evidence="8" type="ORF">JFL43_11480</name>
</gene>
<keyword evidence="9" id="KW-1185">Reference proteome</keyword>
<dbReference type="RefSeq" id="WP_200749155.1">
    <property type="nucleotide sequence ID" value="NZ_JAEOAH010000015.1"/>
</dbReference>
<organism evidence="8 9">
    <name type="scientific">Viridibacillus soli</name>
    <dbReference type="NCBI Taxonomy" id="2798301"/>
    <lineage>
        <taxon>Bacteria</taxon>
        <taxon>Bacillati</taxon>
        <taxon>Bacillota</taxon>
        <taxon>Bacilli</taxon>
        <taxon>Bacillales</taxon>
        <taxon>Caryophanaceae</taxon>
        <taxon>Viridibacillus</taxon>
    </lineage>
</organism>
<name>A0ABS1H7T3_9BACL</name>
<evidence type="ECO:0000256" key="1">
    <source>
        <dbReference type="ARBA" id="ARBA00004651"/>
    </source>
</evidence>